<dbReference type="Proteomes" id="UP000002785">
    <property type="component" value="Chromosome"/>
</dbReference>
<feature type="region of interest" description="Disordered" evidence="1">
    <location>
        <begin position="1"/>
        <end position="42"/>
    </location>
</feature>
<dbReference type="HOGENOM" id="CLU_1895090_0_0_11"/>
<protein>
    <submittedName>
        <fullName evidence="2">Uncharacterized protein</fullName>
    </submittedName>
</protein>
<reference evidence="2" key="1">
    <citation type="submission" date="2009-10" db="EMBL/GenBank/DDBJ databases">
        <title>The genome sequence of Streptomyces sviceus strain ATCC 29083.</title>
        <authorList>
            <consortium name="The Broad Institute Genome Sequencing Platform"/>
            <consortium name="Broad Institute Microbial Sequencing Center"/>
            <person name="Fischbach M."/>
            <person name="Godfrey P."/>
            <person name="Ward D."/>
            <person name="Young S."/>
            <person name="Zeng Q."/>
            <person name="Koehrsen M."/>
            <person name="Alvarado L."/>
            <person name="Berlin A.M."/>
            <person name="Bochicchio J."/>
            <person name="Borenstein D."/>
            <person name="Chapman S.B."/>
            <person name="Chen Z."/>
            <person name="Engels R."/>
            <person name="Freedman E."/>
            <person name="Gellesch M."/>
            <person name="Goldberg J."/>
            <person name="Griggs A."/>
            <person name="Gujja S."/>
            <person name="Heilman E.R."/>
            <person name="Heiman D.I."/>
            <person name="Hepburn T.A."/>
            <person name="Howarth C."/>
            <person name="Jen D."/>
            <person name="Larson L."/>
            <person name="Lewis B."/>
            <person name="Mehta T."/>
            <person name="Park D."/>
            <person name="Pearson M."/>
            <person name="Richards J."/>
            <person name="Roberts A."/>
            <person name="Saif S."/>
            <person name="Shea T.D."/>
            <person name="Shenoy N."/>
            <person name="Sisk P."/>
            <person name="Stolte C."/>
            <person name="Sykes S.N."/>
            <person name="Thomson T."/>
            <person name="Walk T."/>
            <person name="White J."/>
            <person name="Yandava C."/>
            <person name="Straight P."/>
            <person name="Clardy J."/>
            <person name="Hung D."/>
            <person name="Kolter R."/>
            <person name="Mekalanos J."/>
            <person name="Walker S."/>
            <person name="Walsh C.T."/>
            <person name="Wieland-Brown L.C."/>
            <person name="Haas B."/>
            <person name="Nusbaum C."/>
            <person name="Birren B."/>
        </authorList>
    </citation>
    <scope>NUCLEOTIDE SEQUENCE [LARGE SCALE GENOMIC DNA]</scope>
    <source>
        <strain evidence="2">ATCC 29083</strain>
    </source>
</reference>
<evidence type="ECO:0000313" key="3">
    <source>
        <dbReference type="Proteomes" id="UP000002785"/>
    </source>
</evidence>
<dbReference type="AlphaFoldDB" id="B5HPI3"/>
<keyword evidence="3" id="KW-1185">Reference proteome</keyword>
<dbReference type="EMBL" id="CM000951">
    <property type="protein sequence ID" value="EDY54759.1"/>
    <property type="molecule type" value="Genomic_DNA"/>
</dbReference>
<feature type="compositionally biased region" description="Basic residues" evidence="1">
    <location>
        <begin position="121"/>
        <end position="134"/>
    </location>
</feature>
<feature type="region of interest" description="Disordered" evidence="1">
    <location>
        <begin position="65"/>
        <end position="98"/>
    </location>
</feature>
<accession>B5HPI3</accession>
<organism evidence="2 3">
    <name type="scientific">Streptomyces sviceus (strain ATCC 29083 / DSM 924 / JCM 4929 / NBRC 13980 / NCIMB 11184 / NRRL 5439 / UC 5370)</name>
    <dbReference type="NCBI Taxonomy" id="463191"/>
    <lineage>
        <taxon>Bacteria</taxon>
        <taxon>Bacillati</taxon>
        <taxon>Actinomycetota</taxon>
        <taxon>Actinomycetes</taxon>
        <taxon>Kitasatosporales</taxon>
        <taxon>Streptomycetaceae</taxon>
        <taxon>Streptomyces</taxon>
    </lineage>
</organism>
<name>B5HPI3_STRX2</name>
<sequence>MSLRPSDHGQDRPVIGTLEEGDDEGRSWSPYENPAAELSPDLDDFAPVRIPRLRRKLTAIPFQPLRSHSFGEEKHPAGRRPGAADTARTPGRSPRPRYQRWLDHMSAGRDNRALAFTSPRLRAHPNRHRMAPEI</sequence>
<feature type="compositionally biased region" description="Basic and acidic residues" evidence="1">
    <location>
        <begin position="1"/>
        <end position="11"/>
    </location>
</feature>
<gene>
    <name evidence="2" type="ORF">SSEG_01339</name>
</gene>
<proteinExistence type="predicted"/>
<evidence type="ECO:0000256" key="1">
    <source>
        <dbReference type="SAM" id="MobiDB-lite"/>
    </source>
</evidence>
<feature type="region of interest" description="Disordered" evidence="1">
    <location>
        <begin position="114"/>
        <end position="134"/>
    </location>
</feature>
<evidence type="ECO:0000313" key="2">
    <source>
        <dbReference type="EMBL" id="EDY54759.1"/>
    </source>
</evidence>